<dbReference type="EMBL" id="DVMT01000028">
    <property type="protein sequence ID" value="HIU40218.1"/>
    <property type="molecule type" value="Genomic_DNA"/>
</dbReference>
<sequence>MGFNKTEEKDFVCGKLIPKDTKNKEKEMSKYTVEKTLQYKNYLINDIKNEKLPLQKRLADVLGDNMEIDGENVNINDYLLSNLEEDIKQKIDDLVDILVQSKYGSITFYYDNLFKQIINDYKKDGTIRKDKIKLCIEIMNNYYDGVIGIDNFFNI</sequence>
<accession>A0A9D1IN82</accession>
<name>A0A9D1IN82_9FIRM</name>
<evidence type="ECO:0000313" key="2">
    <source>
        <dbReference type="Proteomes" id="UP000824074"/>
    </source>
</evidence>
<comment type="caution">
    <text evidence="1">The sequence shown here is derived from an EMBL/GenBank/DDBJ whole genome shotgun (WGS) entry which is preliminary data.</text>
</comment>
<reference evidence="1" key="1">
    <citation type="submission" date="2020-10" db="EMBL/GenBank/DDBJ databases">
        <authorList>
            <person name="Gilroy R."/>
        </authorList>
    </citation>
    <scope>NUCLEOTIDE SEQUENCE</scope>
    <source>
        <strain evidence="1">CHK193-30670</strain>
    </source>
</reference>
<protein>
    <submittedName>
        <fullName evidence="1">Uncharacterized protein</fullName>
    </submittedName>
</protein>
<evidence type="ECO:0000313" key="1">
    <source>
        <dbReference type="EMBL" id="HIU40218.1"/>
    </source>
</evidence>
<proteinExistence type="predicted"/>
<gene>
    <name evidence="1" type="ORF">IAB68_02815</name>
</gene>
<dbReference type="AlphaFoldDB" id="A0A9D1IN82"/>
<reference evidence="1" key="2">
    <citation type="journal article" date="2021" name="PeerJ">
        <title>Extensive microbial diversity within the chicken gut microbiome revealed by metagenomics and culture.</title>
        <authorList>
            <person name="Gilroy R."/>
            <person name="Ravi A."/>
            <person name="Getino M."/>
            <person name="Pursley I."/>
            <person name="Horton D.L."/>
            <person name="Alikhan N.F."/>
            <person name="Baker D."/>
            <person name="Gharbi K."/>
            <person name="Hall N."/>
            <person name="Watson M."/>
            <person name="Adriaenssens E.M."/>
            <person name="Foster-Nyarko E."/>
            <person name="Jarju S."/>
            <person name="Secka A."/>
            <person name="Antonio M."/>
            <person name="Oren A."/>
            <person name="Chaudhuri R.R."/>
            <person name="La Ragione R."/>
            <person name="Hildebrand F."/>
            <person name="Pallen M.J."/>
        </authorList>
    </citation>
    <scope>NUCLEOTIDE SEQUENCE</scope>
    <source>
        <strain evidence="1">CHK193-30670</strain>
    </source>
</reference>
<dbReference type="Proteomes" id="UP000824074">
    <property type="component" value="Unassembled WGS sequence"/>
</dbReference>
<organism evidence="1 2">
    <name type="scientific">Candidatus Aphodocola excrementigallinarum</name>
    <dbReference type="NCBI Taxonomy" id="2840670"/>
    <lineage>
        <taxon>Bacteria</taxon>
        <taxon>Bacillati</taxon>
        <taxon>Bacillota</taxon>
        <taxon>Bacilli</taxon>
        <taxon>Candidatus Aphodocola</taxon>
    </lineage>
</organism>